<dbReference type="Proteomes" id="UP000203521">
    <property type="component" value="Segment"/>
</dbReference>
<dbReference type="EMBL" id="KU686195">
    <property type="protein sequence ID" value="AOV58080.1"/>
    <property type="molecule type" value="Genomic_DNA"/>
</dbReference>
<reference evidence="9 10" key="2">
    <citation type="journal article" date="2016" name="Virology">
        <title>The genomic content and context of auxiliary metabolic genes in marine cyanomyoviruses.</title>
        <authorList>
            <person name="Crummett L.T."/>
            <person name="Puxty R.J."/>
            <person name="Weihe C."/>
            <person name="Marston M.F."/>
            <person name="Martiny J.B."/>
        </authorList>
    </citation>
    <scope>NUCLEOTIDE SEQUENCE [LARGE SCALE GENOMIC DNA]</scope>
    <source>
        <strain evidence="3">0309SB33</strain>
        <strain evidence="4">0310NB17</strain>
        <strain evidence="5">0809CC03</strain>
        <strain evidence="6">0810SB17</strain>
        <strain evidence="7">0910CC29</strain>
    </source>
</reference>
<dbReference type="EMBL" id="KU686196">
    <property type="protein sequence ID" value="AOV58330.1"/>
    <property type="molecule type" value="Genomic_DNA"/>
</dbReference>
<evidence type="ECO:0000313" key="6">
    <source>
        <dbReference type="EMBL" id="AOV58080.1"/>
    </source>
</evidence>
<dbReference type="Proteomes" id="UP000240287">
    <property type="component" value="Genome"/>
</dbReference>
<evidence type="ECO:0000313" key="4">
    <source>
        <dbReference type="EMBL" id="AOV57580.1"/>
    </source>
</evidence>
<evidence type="ECO:0000256" key="1">
    <source>
        <dbReference type="SAM" id="Coils"/>
    </source>
</evidence>
<keyword evidence="1" id="KW-0175">Coiled coil</keyword>
<feature type="coiled-coil region" evidence="1">
    <location>
        <begin position="19"/>
        <end position="46"/>
    </location>
</feature>
<evidence type="ECO:0000313" key="10">
    <source>
        <dbReference type="Proteomes" id="UP000241265"/>
    </source>
</evidence>
<reference evidence="2 8" key="1">
    <citation type="submission" date="2010-11" db="EMBL/GenBank/DDBJ databases">
        <title>The Genome Sequence of Synechococcus phage S-CAM1 0208SB26.</title>
        <authorList>
            <consortium name="The Broad Institute Genome Sequencing Platform"/>
            <person name="Henn M.R."/>
            <person name="Martiny J."/>
            <person name="Weihe C."/>
            <person name="Levin J."/>
            <person name="Malboeuf C."/>
            <person name="Casali M."/>
            <person name="Russ C."/>
            <person name="Lennon N."/>
            <person name="Chapman S.B."/>
            <person name="Erlich R."/>
            <person name="Young S.K."/>
            <person name="Yandava C."/>
            <person name="Zeng Q."/>
            <person name="Alvarado L."/>
            <person name="Anderson S."/>
            <person name="Berlin A."/>
            <person name="Chen Z."/>
            <person name="Freedman E."/>
            <person name="Gellesch M."/>
            <person name="Goldberg J."/>
            <person name="Green L."/>
            <person name="Griggs A."/>
            <person name="Gujja S."/>
            <person name="Heilman E.R."/>
            <person name="Heiman D."/>
            <person name="Hollinger A."/>
            <person name="Howarth C."/>
            <person name="Larson L."/>
            <person name="Mehta T."/>
            <person name="Pearson M."/>
            <person name="Roberts A."/>
            <person name="Ryan E."/>
            <person name="Saif S."/>
            <person name="Shea T."/>
            <person name="Shenoy N."/>
            <person name="Sisk P."/>
            <person name="Stolte C."/>
            <person name="Sykes S."/>
            <person name="White J."/>
            <person name="Haas B."/>
            <person name="Nusbaum C."/>
            <person name="Birren B."/>
        </authorList>
    </citation>
    <scope>NUCLEOTIDE SEQUENCE [LARGE SCALE GENOMIC DNA]</scope>
    <source>
        <strain evidence="2 8">S-CAM1</strain>
    </source>
</reference>
<dbReference type="GeneID" id="15009435"/>
<protein>
    <submittedName>
        <fullName evidence="2">Uncharacterized protein</fullName>
    </submittedName>
</protein>
<dbReference type="Proteomes" id="UP000241591">
    <property type="component" value="Segment"/>
</dbReference>
<dbReference type="EMBL" id="KU686193">
    <property type="protein sequence ID" value="AOV57580.1"/>
    <property type="molecule type" value="Genomic_DNA"/>
</dbReference>
<dbReference type="EMBL" id="KU686192">
    <property type="protein sequence ID" value="AOV57330.1"/>
    <property type="molecule type" value="Genomic_DNA"/>
</dbReference>
<evidence type="ECO:0000313" key="9">
    <source>
        <dbReference type="Proteomes" id="UP000240287"/>
    </source>
</evidence>
<proteinExistence type="predicted"/>
<dbReference type="Proteomes" id="UP000241494">
    <property type="component" value="Segment"/>
</dbReference>
<name>M4QEQ9_9CAUD</name>
<dbReference type="EMBL" id="KU686194">
    <property type="protein sequence ID" value="AOV57830.1"/>
    <property type="molecule type" value="Genomic_DNA"/>
</dbReference>
<evidence type="ECO:0000313" key="7">
    <source>
        <dbReference type="EMBL" id="AOV58330.1"/>
    </source>
</evidence>
<evidence type="ECO:0000313" key="5">
    <source>
        <dbReference type="EMBL" id="AOV57830.1"/>
    </source>
</evidence>
<dbReference type="Proteomes" id="UP000241265">
    <property type="component" value="Genome"/>
</dbReference>
<evidence type="ECO:0000313" key="3">
    <source>
        <dbReference type="EMBL" id="AOV57330.1"/>
    </source>
</evidence>
<organism evidence="2 8">
    <name type="scientific">Synechococcus phage S-CAM1</name>
    <dbReference type="NCBI Taxonomy" id="754037"/>
    <lineage>
        <taxon>Viruses</taxon>
        <taxon>Duplodnaviria</taxon>
        <taxon>Heunggongvirae</taxon>
        <taxon>Uroviricota</taxon>
        <taxon>Caudoviricetes</taxon>
        <taxon>Pantevenvirales</taxon>
        <taxon>Kyanoviridae</taxon>
        <taxon>Anaposvirus</taxon>
        <taxon>Anaposvirus socalone</taxon>
    </lineage>
</organism>
<dbReference type="KEGG" id="vg:15009435"/>
<evidence type="ECO:0000313" key="2">
    <source>
        <dbReference type="EMBL" id="AGH26759.1"/>
    </source>
</evidence>
<gene>
    <name evidence="5" type="ORF">C030809_075</name>
    <name evidence="7" type="ORF">C290910_075</name>
    <name evidence="4" type="ORF">N170310_075</name>
    <name evidence="3" type="ORF">N330309_075</name>
    <name evidence="6" type="ORF">S170810_075</name>
    <name evidence="2" type="ORF">SXBG_00022</name>
</gene>
<keyword evidence="8" id="KW-1185">Reference proteome</keyword>
<accession>M4QEQ9</accession>
<evidence type="ECO:0000313" key="8">
    <source>
        <dbReference type="Proteomes" id="UP000203521"/>
    </source>
</evidence>
<sequence length="65" mass="7296">MNKIKFDSNGIYASSPELAAIALRVLEQEKKEREAARRAAESADEFPSWGPAMGQWGVWNISDRD</sequence>
<dbReference type="EMBL" id="HQ634177">
    <property type="protein sequence ID" value="AGH26759.1"/>
    <property type="molecule type" value="Genomic_DNA"/>
</dbReference>
<dbReference type="Proteomes" id="UP000241610">
    <property type="component" value="Segment"/>
</dbReference>
<dbReference type="RefSeq" id="YP_007672937.1">
    <property type="nucleotide sequence ID" value="NC_020837.1"/>
</dbReference>